<proteinExistence type="inferred from homology"/>
<dbReference type="SMART" id="SM00230">
    <property type="entry name" value="CysPc"/>
    <property type="match status" value="1"/>
</dbReference>
<dbReference type="InterPro" id="IPR036213">
    <property type="entry name" value="Calpain_III_sf"/>
</dbReference>
<keyword evidence="6" id="KW-1185">Reference proteome</keyword>
<evidence type="ECO:0000313" key="6">
    <source>
        <dbReference type="Proteomes" id="UP000318571"/>
    </source>
</evidence>
<gene>
    <name evidence="5" type="ORF">TCAL_04179</name>
</gene>
<protein>
    <recommendedName>
        <fullName evidence="7">Calpain catalytic domain-containing protein</fullName>
    </recommendedName>
</protein>
<dbReference type="InterPro" id="IPR011992">
    <property type="entry name" value="EF-hand-dom_pair"/>
</dbReference>
<comment type="caution">
    <text evidence="2">Lacks conserved residue(s) required for the propagation of feature annotation.</text>
</comment>
<dbReference type="OMA" id="ASNCFWA"/>
<dbReference type="Proteomes" id="UP000318571">
    <property type="component" value="Chromosome 8"/>
</dbReference>
<evidence type="ECO:0000259" key="3">
    <source>
        <dbReference type="PROSITE" id="PS50203"/>
    </source>
</evidence>
<accession>A0A553N7P7</accession>
<evidence type="ECO:0000313" key="5">
    <source>
        <dbReference type="EMBL" id="TRY61430.1"/>
    </source>
</evidence>
<evidence type="ECO:0000256" key="1">
    <source>
        <dbReference type="ARBA" id="ARBA00007623"/>
    </source>
</evidence>
<comment type="caution">
    <text evidence="5">The sequence shown here is derived from an EMBL/GenBank/DDBJ whole genome shotgun (WGS) entry which is preliminary data.</text>
</comment>
<feature type="domain" description="Calpain catalytic" evidence="3">
    <location>
        <begin position="18"/>
        <end position="353"/>
    </location>
</feature>
<name>A0A553N7P7_TIGCA</name>
<dbReference type="EMBL" id="VCGU01000459">
    <property type="protein sequence ID" value="TRY61430.1"/>
    <property type="molecule type" value="Genomic_DNA"/>
</dbReference>
<dbReference type="InterPro" id="IPR001300">
    <property type="entry name" value="Peptidase_C2_calpain_cat"/>
</dbReference>
<dbReference type="InterPro" id="IPR022682">
    <property type="entry name" value="Calpain_domain_III"/>
</dbReference>
<dbReference type="InterPro" id="IPR038765">
    <property type="entry name" value="Papain-like_cys_pep_sf"/>
</dbReference>
<dbReference type="InterPro" id="IPR002048">
    <property type="entry name" value="EF_hand_dom"/>
</dbReference>
<dbReference type="PROSITE" id="PS50222">
    <property type="entry name" value="EF_HAND_2"/>
    <property type="match status" value="1"/>
</dbReference>
<dbReference type="GO" id="GO:0006508">
    <property type="term" value="P:proteolysis"/>
    <property type="evidence" value="ECO:0007669"/>
    <property type="project" value="InterPro"/>
</dbReference>
<dbReference type="SUPFAM" id="SSF47473">
    <property type="entry name" value="EF-hand"/>
    <property type="match status" value="1"/>
</dbReference>
<dbReference type="Pfam" id="PF01067">
    <property type="entry name" value="Calpain_III"/>
    <property type="match status" value="1"/>
</dbReference>
<feature type="domain" description="EF-hand" evidence="4">
    <location>
        <begin position="500"/>
        <end position="535"/>
    </location>
</feature>
<sequence>MVSDFAEIKQDCLKNNKLWEDTDFSAVQESVFYHQTPPFAFEWKRPKEFGTSINFIAPQGKIHPGQFGDHWLASCFGCLRQVEGLFYRVVPADQTFEEDYCGIFRFRIWWHGEWREVCVDDRLPVVGNKLVFMNDLGTPQSQFWPSLLEKAYAKLHGSYEALKYGTFGDALSDLTGGVAENIQIDKNLNQTLSWLENCLRMTSIVTCKIIIEGAKKAEEALHHGFFPNESYKILEVHKGPQTDDVVLTLRPSTSLHKYNQGLIVDSHGNIKLSLAKWTRIFTHLDVIHLDKETAADEPSLKSRRPWNVKVFQGYWRRGVNAGGCRNYDSFHINPRLQITNLSDGYLVISVSQYNVTEPQVIGFTGYEITDEIHADSTDPKFYKTRKSLINSQYTNARQVTERASFNSGVYLVLPTTFEPGSEAQFIFRIYSQQPVKLKQQEVAPVMLKTPWVTAKDAQKSLSQYQGIFLKIADQQKSVNPFELQELLEICLPNDYIKSCATVDICRQVVKVFDEDHVGRLNFQEFKNLICSIKLWQSVFKNHTKEKTGALKVERFKDALEELGFKLNSSILSNLVFKYIRKDGTLRFGDFVGAVLSLTSVFEFVGKKGDDSSLGFLKLATTELLELAI</sequence>
<dbReference type="SMART" id="SM00720">
    <property type="entry name" value="calpain_III"/>
    <property type="match status" value="1"/>
</dbReference>
<dbReference type="CDD" id="cd00044">
    <property type="entry name" value="CysPc"/>
    <property type="match status" value="1"/>
</dbReference>
<dbReference type="PRINTS" id="PR00704">
    <property type="entry name" value="CALPAIN"/>
</dbReference>
<dbReference type="PANTHER" id="PTHR10183">
    <property type="entry name" value="CALPAIN"/>
    <property type="match status" value="1"/>
</dbReference>
<dbReference type="AlphaFoldDB" id="A0A553N7P7"/>
<dbReference type="InterPro" id="IPR022684">
    <property type="entry name" value="Calpain_cysteine_protease"/>
</dbReference>
<dbReference type="GO" id="GO:0005509">
    <property type="term" value="F:calcium ion binding"/>
    <property type="evidence" value="ECO:0007669"/>
    <property type="project" value="InterPro"/>
</dbReference>
<dbReference type="Gene3D" id="2.60.120.380">
    <property type="match status" value="1"/>
</dbReference>
<dbReference type="GO" id="GO:0004198">
    <property type="term" value="F:calcium-dependent cysteine-type endopeptidase activity"/>
    <property type="evidence" value="ECO:0007669"/>
    <property type="project" value="InterPro"/>
</dbReference>
<organism evidence="5 6">
    <name type="scientific">Tigriopus californicus</name>
    <name type="common">Marine copepod</name>
    <dbReference type="NCBI Taxonomy" id="6832"/>
    <lineage>
        <taxon>Eukaryota</taxon>
        <taxon>Metazoa</taxon>
        <taxon>Ecdysozoa</taxon>
        <taxon>Arthropoda</taxon>
        <taxon>Crustacea</taxon>
        <taxon>Multicrustacea</taxon>
        <taxon>Hexanauplia</taxon>
        <taxon>Copepoda</taxon>
        <taxon>Harpacticoida</taxon>
        <taxon>Harpacticidae</taxon>
        <taxon>Tigriopus</taxon>
    </lineage>
</organism>
<reference evidence="5 6" key="1">
    <citation type="journal article" date="2018" name="Nat. Ecol. Evol.">
        <title>Genomic signatures of mitonuclear coevolution across populations of Tigriopus californicus.</title>
        <authorList>
            <person name="Barreto F.S."/>
            <person name="Watson E.T."/>
            <person name="Lima T.G."/>
            <person name="Willett C.S."/>
            <person name="Edmands S."/>
            <person name="Li W."/>
            <person name="Burton R.S."/>
        </authorList>
    </citation>
    <scope>NUCLEOTIDE SEQUENCE [LARGE SCALE GENOMIC DNA]</scope>
    <source>
        <strain evidence="5 6">San Diego</strain>
    </source>
</reference>
<dbReference type="PROSITE" id="PS50203">
    <property type="entry name" value="CALPAIN_CAT"/>
    <property type="match status" value="1"/>
</dbReference>
<dbReference type="OrthoDB" id="424753at2759"/>
<evidence type="ECO:0000256" key="2">
    <source>
        <dbReference type="PROSITE-ProRule" id="PRU00239"/>
    </source>
</evidence>
<dbReference type="GO" id="GO:0005737">
    <property type="term" value="C:cytoplasm"/>
    <property type="evidence" value="ECO:0007669"/>
    <property type="project" value="TreeGrafter"/>
</dbReference>
<dbReference type="STRING" id="6832.A0A553N7P7"/>
<dbReference type="Gene3D" id="1.10.238.10">
    <property type="entry name" value="EF-hand"/>
    <property type="match status" value="1"/>
</dbReference>
<dbReference type="SUPFAM" id="SSF54001">
    <property type="entry name" value="Cysteine proteinases"/>
    <property type="match status" value="1"/>
</dbReference>
<dbReference type="SUPFAM" id="SSF49758">
    <property type="entry name" value="Calpain large subunit, middle domain (domain III)"/>
    <property type="match status" value="1"/>
</dbReference>
<evidence type="ECO:0008006" key="7">
    <source>
        <dbReference type="Google" id="ProtNLM"/>
    </source>
</evidence>
<dbReference type="InterPro" id="IPR022683">
    <property type="entry name" value="Calpain_III"/>
</dbReference>
<dbReference type="Pfam" id="PF00648">
    <property type="entry name" value="Peptidase_C2"/>
    <property type="match status" value="1"/>
</dbReference>
<evidence type="ECO:0000259" key="4">
    <source>
        <dbReference type="PROSITE" id="PS50222"/>
    </source>
</evidence>
<dbReference type="PANTHER" id="PTHR10183:SF394">
    <property type="entry name" value="CALPAIN-C"/>
    <property type="match status" value="1"/>
</dbReference>
<comment type="similarity">
    <text evidence="1">Belongs to the peptidase C2 family.</text>
</comment>